<evidence type="ECO:0000313" key="2">
    <source>
        <dbReference type="EMBL" id="GFG72250.1"/>
    </source>
</evidence>
<accession>A0A7I9XRW8</accession>
<keyword evidence="1" id="KW-1133">Transmembrane helix</keyword>
<organism evidence="2 3">
    <name type="scientific">Mycolicibacter senuensis</name>
    <dbReference type="NCBI Taxonomy" id="386913"/>
    <lineage>
        <taxon>Bacteria</taxon>
        <taxon>Bacillati</taxon>
        <taxon>Actinomycetota</taxon>
        <taxon>Actinomycetes</taxon>
        <taxon>Mycobacteriales</taxon>
        <taxon>Mycobacteriaceae</taxon>
        <taxon>Mycolicibacter</taxon>
    </lineage>
</organism>
<proteinExistence type="predicted"/>
<feature type="transmembrane region" description="Helical" evidence="1">
    <location>
        <begin position="34"/>
        <end position="54"/>
    </location>
</feature>
<name>A0A7I9XRW8_9MYCO</name>
<feature type="transmembrane region" description="Helical" evidence="1">
    <location>
        <begin position="61"/>
        <end position="81"/>
    </location>
</feature>
<comment type="caution">
    <text evidence="2">The sequence shown here is derived from an EMBL/GenBank/DDBJ whole genome shotgun (WGS) entry which is preliminary data.</text>
</comment>
<gene>
    <name evidence="2" type="ORF">MSEN_39700</name>
</gene>
<dbReference type="EMBL" id="BLKV01000002">
    <property type="protein sequence ID" value="GFG72250.1"/>
    <property type="molecule type" value="Genomic_DNA"/>
</dbReference>
<keyword evidence="3" id="KW-1185">Reference proteome</keyword>
<feature type="transmembrane region" description="Helical" evidence="1">
    <location>
        <begin position="120"/>
        <end position="142"/>
    </location>
</feature>
<dbReference type="AlphaFoldDB" id="A0A7I9XRW8"/>
<sequence length="147" mass="14415">MLAVSAPGRVTAVLEVPAVPVATATTALTGPQSALVGSTAVTAAPAVMVVEAGLGPVSVRMATVVLAVTVVPVAGALPAVMVPTVRRLTWMVAMVRRVVPGVTPVSAVPEVFPVMAAGPLMVLMAVPVSVVPGAAGVGALPVPMVMP</sequence>
<dbReference type="Proteomes" id="UP000465263">
    <property type="component" value="Unassembled WGS sequence"/>
</dbReference>
<evidence type="ECO:0000256" key="1">
    <source>
        <dbReference type="SAM" id="Phobius"/>
    </source>
</evidence>
<protein>
    <submittedName>
        <fullName evidence="2">Uncharacterized protein</fullName>
    </submittedName>
</protein>
<keyword evidence="1" id="KW-0472">Membrane</keyword>
<keyword evidence="1" id="KW-0812">Transmembrane</keyword>
<evidence type="ECO:0000313" key="3">
    <source>
        <dbReference type="Proteomes" id="UP000465263"/>
    </source>
</evidence>
<reference evidence="2 3" key="1">
    <citation type="journal article" date="2019" name="Emerg. Microbes Infect.">
        <title>Comprehensive subspecies identification of 175 nontuberculous mycobacteria species based on 7547 genomic profiles.</title>
        <authorList>
            <person name="Matsumoto Y."/>
            <person name="Kinjo T."/>
            <person name="Motooka D."/>
            <person name="Nabeya D."/>
            <person name="Jung N."/>
            <person name="Uechi K."/>
            <person name="Horii T."/>
            <person name="Iida T."/>
            <person name="Fujita J."/>
            <person name="Nakamura S."/>
        </authorList>
    </citation>
    <scope>NUCLEOTIDE SEQUENCE [LARGE SCALE GENOMIC DNA]</scope>
    <source>
        <strain evidence="2 3">JCM 16017</strain>
    </source>
</reference>